<dbReference type="Gene3D" id="3.40.50.150">
    <property type="entry name" value="Vaccinia Virus protein VP39"/>
    <property type="match status" value="1"/>
</dbReference>
<sequence length="208" mass="23080">MGEESMGEEIIGSEESSNRRTSPAAFFRGFLREPRQVGSVIPSSRFLERRILEASDLANAKRVVELGPGTGGTTRTFLQQLGQDANLLSIELSPFFHELLGEITDPRFINHLGSAEDLAEILESHHLGKPDVVISGIPFSKMPEPVAIRVAEAVKSNLAEGGRFIAYQFRSDVARITDPIMGSHDSCKLEMRNIPPMRVYRWFKPTAD</sequence>
<feature type="region of interest" description="Disordered" evidence="1">
    <location>
        <begin position="1"/>
        <end position="20"/>
    </location>
</feature>
<evidence type="ECO:0000256" key="1">
    <source>
        <dbReference type="SAM" id="MobiDB-lite"/>
    </source>
</evidence>
<keyword evidence="2" id="KW-0489">Methyltransferase</keyword>
<evidence type="ECO:0000313" key="3">
    <source>
        <dbReference type="Proteomes" id="UP000601597"/>
    </source>
</evidence>
<dbReference type="InterPro" id="IPR029063">
    <property type="entry name" value="SAM-dependent_MTases_sf"/>
</dbReference>
<keyword evidence="2" id="KW-0808">Transferase</keyword>
<reference evidence="3" key="1">
    <citation type="journal article" date="2019" name="Int. J. Syst. Evol. Microbiol.">
        <title>The Global Catalogue of Microorganisms (GCM) 10K type strain sequencing project: providing services to taxonomists for standard genome sequencing and annotation.</title>
        <authorList>
            <consortium name="The Broad Institute Genomics Platform"/>
            <consortium name="The Broad Institute Genome Sequencing Center for Infectious Disease"/>
            <person name="Wu L."/>
            <person name="Ma J."/>
        </authorList>
    </citation>
    <scope>NUCLEOTIDE SEQUENCE [LARGE SCALE GENOMIC DNA]</scope>
    <source>
        <strain evidence="3">KCTC 22280</strain>
    </source>
</reference>
<dbReference type="EMBL" id="BMXV01000005">
    <property type="protein sequence ID" value="GGY74602.1"/>
    <property type="molecule type" value="Genomic_DNA"/>
</dbReference>
<dbReference type="RefSeq" id="WP_227712460.1">
    <property type="nucleotide sequence ID" value="NZ_BMXV01000005.1"/>
</dbReference>
<protein>
    <submittedName>
        <fullName evidence="2">SAM-dependent methyltransferase</fullName>
    </submittedName>
</protein>
<organism evidence="2 3">
    <name type="scientific">Marinobacter zhanjiangensis</name>
    <dbReference type="NCBI Taxonomy" id="578215"/>
    <lineage>
        <taxon>Bacteria</taxon>
        <taxon>Pseudomonadati</taxon>
        <taxon>Pseudomonadota</taxon>
        <taxon>Gammaproteobacteria</taxon>
        <taxon>Pseudomonadales</taxon>
        <taxon>Marinobacteraceae</taxon>
        <taxon>Marinobacter</taxon>
    </lineage>
</organism>
<comment type="caution">
    <text evidence="2">The sequence shown here is derived from an EMBL/GenBank/DDBJ whole genome shotgun (WGS) entry which is preliminary data.</text>
</comment>
<name>A0ABQ3B5C4_9GAMM</name>
<dbReference type="GO" id="GO:0008168">
    <property type="term" value="F:methyltransferase activity"/>
    <property type="evidence" value="ECO:0007669"/>
    <property type="project" value="UniProtKB-KW"/>
</dbReference>
<proteinExistence type="predicted"/>
<dbReference type="SUPFAM" id="SSF53335">
    <property type="entry name" value="S-adenosyl-L-methionine-dependent methyltransferases"/>
    <property type="match status" value="1"/>
</dbReference>
<dbReference type="Proteomes" id="UP000601597">
    <property type="component" value="Unassembled WGS sequence"/>
</dbReference>
<dbReference type="GO" id="GO:0032259">
    <property type="term" value="P:methylation"/>
    <property type="evidence" value="ECO:0007669"/>
    <property type="project" value="UniProtKB-KW"/>
</dbReference>
<keyword evidence="3" id="KW-1185">Reference proteome</keyword>
<evidence type="ECO:0000313" key="2">
    <source>
        <dbReference type="EMBL" id="GGY74602.1"/>
    </source>
</evidence>
<accession>A0ABQ3B5C4</accession>
<gene>
    <name evidence="2" type="ORF">GCM10007071_22190</name>
</gene>